<dbReference type="EMBL" id="JQDR03015466">
    <property type="protein sequence ID" value="KAA0186570.1"/>
    <property type="molecule type" value="Genomic_DNA"/>
</dbReference>
<protein>
    <submittedName>
        <fullName evidence="1">Uncharacterized protein</fullName>
    </submittedName>
</protein>
<reference evidence="1" key="3">
    <citation type="submission" date="2019-06" db="EMBL/GenBank/DDBJ databases">
        <authorList>
            <person name="Poynton C."/>
            <person name="Hasenbein S."/>
            <person name="Benoit J.B."/>
            <person name="Sepulveda M.S."/>
            <person name="Poelchau M.F."/>
            <person name="Murali S.C."/>
            <person name="Chen S."/>
            <person name="Glastad K.M."/>
            <person name="Werren J.H."/>
            <person name="Vineis J.H."/>
            <person name="Bowen J.L."/>
            <person name="Friedrich M."/>
            <person name="Jones J."/>
            <person name="Robertson H.M."/>
            <person name="Feyereisen R."/>
            <person name="Mechler-Hickson A."/>
            <person name="Mathers N."/>
            <person name="Lee C.E."/>
            <person name="Colbourne J.K."/>
            <person name="Biales A."/>
            <person name="Johnston J.S."/>
            <person name="Wellborn G.A."/>
            <person name="Rosendale A.J."/>
            <person name="Cridge A.G."/>
            <person name="Munoz-Torres M.C."/>
            <person name="Bain P.A."/>
            <person name="Manny A.R."/>
            <person name="Major K.M."/>
            <person name="Lambert F.N."/>
            <person name="Vulpe C.D."/>
            <person name="Tuck P."/>
            <person name="Blalock B.J."/>
            <person name="Lin Y.-Y."/>
            <person name="Smith M.E."/>
            <person name="Ochoa-Acuna H."/>
            <person name="Chen M.-J.M."/>
            <person name="Childers C.P."/>
            <person name="Qu J."/>
            <person name="Dugan S."/>
            <person name="Lee S.L."/>
            <person name="Chao H."/>
            <person name="Dinh H."/>
            <person name="Han Y."/>
            <person name="Doddapaneni H."/>
            <person name="Worley K.C."/>
            <person name="Muzny D.M."/>
            <person name="Gibbs R.A."/>
            <person name="Richards S."/>
        </authorList>
    </citation>
    <scope>NUCLEOTIDE SEQUENCE</scope>
    <source>
        <strain evidence="1">HAZT.00-mixed</strain>
        <tissue evidence="1">Whole organism</tissue>
    </source>
</reference>
<name>A0A6A0GSD3_HYAAZ</name>
<accession>A0A6A0GSD3</accession>
<evidence type="ECO:0000313" key="1">
    <source>
        <dbReference type="EMBL" id="KAA0186570.1"/>
    </source>
</evidence>
<sequence>MSLAGCIEAQRIECELLQSIHAQNYHCAKDSTTLPWMPNLSARSDIWKRGAKLAPQISNMDDEPPAYHEDIEPIANDIIDDYRQSMGSWDMGFMQGSFQIAWALTMHSEQQQMGLGFSQMQHQDFTGGHHVHKVMPFDQLNLDELK</sequence>
<gene>
    <name evidence="1" type="ORF">HAZT_HAZT004255</name>
</gene>
<reference evidence="1" key="1">
    <citation type="submission" date="2014-08" db="EMBL/GenBank/DDBJ databases">
        <authorList>
            <person name="Murali S."/>
            <person name="Richards S."/>
            <person name="Bandaranaike D."/>
            <person name="Bellair M."/>
            <person name="Blankenburg K."/>
            <person name="Chao H."/>
            <person name="Dinh H."/>
            <person name="Doddapaneni H."/>
            <person name="Dugan-Rocha S."/>
            <person name="Elkadiri S."/>
            <person name="Gnanaolivu R."/>
            <person name="Hughes D."/>
            <person name="Lee S."/>
            <person name="Li M."/>
            <person name="Ming W."/>
            <person name="Munidasa M."/>
            <person name="Muniz J."/>
            <person name="Nguyen L."/>
            <person name="Osuji N."/>
            <person name="Pu L.-L."/>
            <person name="Puazo M."/>
            <person name="Skinner E."/>
            <person name="Qu C."/>
            <person name="Quiroz J."/>
            <person name="Raj R."/>
            <person name="Weissenberger G."/>
            <person name="Xin Y."/>
            <person name="Zou X."/>
            <person name="Han Y."/>
            <person name="Worley K."/>
            <person name="Muzny D."/>
            <person name="Gibbs R."/>
        </authorList>
    </citation>
    <scope>NUCLEOTIDE SEQUENCE</scope>
    <source>
        <strain evidence="1">HAZT.00-mixed</strain>
        <tissue evidence="1">Whole organism</tissue>
    </source>
</reference>
<proteinExistence type="predicted"/>
<comment type="caution">
    <text evidence="1">The sequence shown here is derived from an EMBL/GenBank/DDBJ whole genome shotgun (WGS) entry which is preliminary data.</text>
</comment>
<dbReference type="Proteomes" id="UP000711488">
    <property type="component" value="Unassembled WGS sequence"/>
</dbReference>
<dbReference type="AlphaFoldDB" id="A0A6A0GSD3"/>
<reference evidence="1" key="2">
    <citation type="journal article" date="2018" name="Environ. Sci. Technol.">
        <title>The Toxicogenome of Hyalella azteca: A Model for Sediment Ecotoxicology and Evolutionary Toxicology.</title>
        <authorList>
            <person name="Poynton H.C."/>
            <person name="Hasenbein S."/>
            <person name="Benoit J.B."/>
            <person name="Sepulveda M.S."/>
            <person name="Poelchau M.F."/>
            <person name="Hughes D.S.T."/>
            <person name="Murali S.C."/>
            <person name="Chen S."/>
            <person name="Glastad K.M."/>
            <person name="Goodisman M.A.D."/>
            <person name="Werren J.H."/>
            <person name="Vineis J.H."/>
            <person name="Bowen J.L."/>
            <person name="Friedrich M."/>
            <person name="Jones J."/>
            <person name="Robertson H.M."/>
            <person name="Feyereisen R."/>
            <person name="Mechler-Hickson A."/>
            <person name="Mathers N."/>
            <person name="Lee C.E."/>
            <person name="Colbourne J.K."/>
            <person name="Biales A."/>
            <person name="Johnston J.S."/>
            <person name="Wellborn G.A."/>
            <person name="Rosendale A.J."/>
            <person name="Cridge A.G."/>
            <person name="Munoz-Torres M.C."/>
            <person name="Bain P.A."/>
            <person name="Manny A.R."/>
            <person name="Major K.M."/>
            <person name="Lambert F.N."/>
            <person name="Vulpe C.D."/>
            <person name="Tuck P."/>
            <person name="Blalock B.J."/>
            <person name="Lin Y.Y."/>
            <person name="Smith M.E."/>
            <person name="Ochoa-Acuna H."/>
            <person name="Chen M.M."/>
            <person name="Childers C.P."/>
            <person name="Qu J."/>
            <person name="Dugan S."/>
            <person name="Lee S.L."/>
            <person name="Chao H."/>
            <person name="Dinh H."/>
            <person name="Han Y."/>
            <person name="Doddapaneni H."/>
            <person name="Worley K.C."/>
            <person name="Muzny D.M."/>
            <person name="Gibbs R.A."/>
            <person name="Richards S."/>
        </authorList>
    </citation>
    <scope>NUCLEOTIDE SEQUENCE</scope>
    <source>
        <strain evidence="1">HAZT.00-mixed</strain>
        <tissue evidence="1">Whole organism</tissue>
    </source>
</reference>
<organism evidence="1">
    <name type="scientific">Hyalella azteca</name>
    <name type="common">Amphipod</name>
    <dbReference type="NCBI Taxonomy" id="294128"/>
    <lineage>
        <taxon>Eukaryota</taxon>
        <taxon>Metazoa</taxon>
        <taxon>Ecdysozoa</taxon>
        <taxon>Arthropoda</taxon>
        <taxon>Crustacea</taxon>
        <taxon>Multicrustacea</taxon>
        <taxon>Malacostraca</taxon>
        <taxon>Eumalacostraca</taxon>
        <taxon>Peracarida</taxon>
        <taxon>Amphipoda</taxon>
        <taxon>Senticaudata</taxon>
        <taxon>Talitrida</taxon>
        <taxon>Talitroidea</taxon>
        <taxon>Hyalellidae</taxon>
        <taxon>Hyalella</taxon>
    </lineage>
</organism>